<keyword evidence="7 12" id="KW-1133">Transmembrane helix</keyword>
<evidence type="ECO:0000259" key="14">
    <source>
        <dbReference type="PROSITE" id="PS50929"/>
    </source>
</evidence>
<feature type="domain" description="ABC transporter" evidence="13">
    <location>
        <begin position="413"/>
        <end position="649"/>
    </location>
</feature>
<dbReference type="Gene3D" id="3.40.50.300">
    <property type="entry name" value="P-loop containing nucleotide triphosphate hydrolases"/>
    <property type="match status" value="2"/>
</dbReference>
<feature type="region of interest" description="Disordered" evidence="11">
    <location>
        <begin position="1"/>
        <end position="34"/>
    </location>
</feature>
<feature type="domain" description="ABC transporter" evidence="13">
    <location>
        <begin position="1072"/>
        <end position="1308"/>
    </location>
</feature>
<keyword evidence="2" id="KW-0813">Transport</keyword>
<evidence type="ECO:0000313" key="16">
    <source>
        <dbReference type="Proteomes" id="UP001497512"/>
    </source>
</evidence>
<feature type="transmembrane region" description="Helical" evidence="12">
    <location>
        <begin position="750"/>
        <end position="769"/>
    </location>
</feature>
<reference evidence="15" key="1">
    <citation type="submission" date="2024-02" db="EMBL/GenBank/DDBJ databases">
        <authorList>
            <consortium name="ELIXIR-Norway"/>
            <consortium name="Elixir Norway"/>
        </authorList>
    </citation>
    <scope>NUCLEOTIDE SEQUENCE</scope>
</reference>
<dbReference type="PROSITE" id="PS00211">
    <property type="entry name" value="ABC_TRANSPORTER_1"/>
    <property type="match status" value="2"/>
</dbReference>
<name>A0ABP0TZF3_9BRYO</name>
<dbReference type="Pfam" id="PF00664">
    <property type="entry name" value="ABC_membrane"/>
    <property type="match status" value="2"/>
</dbReference>
<dbReference type="InterPro" id="IPR011527">
    <property type="entry name" value="ABC1_TM_dom"/>
</dbReference>
<feature type="transmembrane region" description="Helical" evidence="12">
    <location>
        <begin position="350"/>
        <end position="370"/>
    </location>
</feature>
<evidence type="ECO:0000256" key="10">
    <source>
        <dbReference type="SAM" id="Coils"/>
    </source>
</evidence>
<feature type="transmembrane region" description="Helical" evidence="12">
    <location>
        <begin position="974"/>
        <end position="996"/>
    </location>
</feature>
<organism evidence="15 16">
    <name type="scientific">Sphagnum troendelagicum</name>
    <dbReference type="NCBI Taxonomy" id="128251"/>
    <lineage>
        <taxon>Eukaryota</taxon>
        <taxon>Viridiplantae</taxon>
        <taxon>Streptophyta</taxon>
        <taxon>Embryophyta</taxon>
        <taxon>Bryophyta</taxon>
        <taxon>Sphagnophytina</taxon>
        <taxon>Sphagnopsida</taxon>
        <taxon>Sphagnales</taxon>
        <taxon>Sphagnaceae</taxon>
        <taxon>Sphagnum</taxon>
    </lineage>
</organism>
<accession>A0ABP0TZF3</accession>
<dbReference type="SMART" id="SM00382">
    <property type="entry name" value="AAA"/>
    <property type="match status" value="2"/>
</dbReference>
<feature type="compositionally biased region" description="Polar residues" evidence="11">
    <location>
        <begin position="707"/>
        <end position="723"/>
    </location>
</feature>
<dbReference type="InterPro" id="IPR036640">
    <property type="entry name" value="ABC1_TM_sf"/>
</dbReference>
<dbReference type="PROSITE" id="PS50929">
    <property type="entry name" value="ABC_TM1F"/>
    <property type="match status" value="2"/>
</dbReference>
<keyword evidence="6" id="KW-0067">ATP-binding</keyword>
<evidence type="ECO:0000256" key="8">
    <source>
        <dbReference type="ARBA" id="ARBA00023136"/>
    </source>
</evidence>
<comment type="similarity">
    <text evidence="1">Belongs to the ABC transporter superfamily. ABCB family. Multidrug resistance exporter (TC 3.A.1.201) subfamily.</text>
</comment>
<feature type="transmembrane region" description="Helical" evidence="12">
    <location>
        <begin position="87"/>
        <end position="109"/>
    </location>
</feature>
<evidence type="ECO:0000256" key="1">
    <source>
        <dbReference type="ARBA" id="ARBA00007577"/>
    </source>
</evidence>
<evidence type="ECO:0000256" key="4">
    <source>
        <dbReference type="ARBA" id="ARBA00022737"/>
    </source>
</evidence>
<evidence type="ECO:0000256" key="2">
    <source>
        <dbReference type="ARBA" id="ARBA00022448"/>
    </source>
</evidence>
<feature type="coiled-coil region" evidence="10">
    <location>
        <begin position="42"/>
        <end position="69"/>
    </location>
</feature>
<dbReference type="CDD" id="cd18577">
    <property type="entry name" value="ABC_6TM_Pgp_ABCB1_D1_like"/>
    <property type="match status" value="1"/>
</dbReference>
<keyword evidence="5" id="KW-0547">Nucleotide-binding</keyword>
<proteinExistence type="inferred from homology"/>
<feature type="transmembrane region" description="Helical" evidence="12">
    <location>
        <begin position="319"/>
        <end position="338"/>
    </location>
</feature>
<dbReference type="Pfam" id="PF00005">
    <property type="entry name" value="ABC_tran"/>
    <property type="match status" value="2"/>
</dbReference>
<evidence type="ECO:0000256" key="3">
    <source>
        <dbReference type="ARBA" id="ARBA00022692"/>
    </source>
</evidence>
<evidence type="ECO:0000256" key="7">
    <source>
        <dbReference type="ARBA" id="ARBA00022989"/>
    </source>
</evidence>
<feature type="transmembrane region" description="Helical" evidence="12">
    <location>
        <begin position="219"/>
        <end position="237"/>
    </location>
</feature>
<dbReference type="SUPFAM" id="SSF52540">
    <property type="entry name" value="P-loop containing nucleoside triphosphate hydrolases"/>
    <property type="match status" value="2"/>
</dbReference>
<evidence type="ECO:0000256" key="12">
    <source>
        <dbReference type="SAM" id="Phobius"/>
    </source>
</evidence>
<keyword evidence="16" id="KW-1185">Reference proteome</keyword>
<dbReference type="InterPro" id="IPR003593">
    <property type="entry name" value="AAA+_ATPase"/>
</dbReference>
<dbReference type="PANTHER" id="PTHR45136:SF2">
    <property type="entry name" value="ABC TRANSPORTER DOMAIN-CONTAINING PROTEIN"/>
    <property type="match status" value="1"/>
</dbReference>
<feature type="domain" description="ABC transmembrane type-1" evidence="14">
    <location>
        <begin position="90"/>
        <end position="378"/>
    </location>
</feature>
<evidence type="ECO:0000256" key="11">
    <source>
        <dbReference type="SAM" id="MobiDB-lite"/>
    </source>
</evidence>
<dbReference type="SUPFAM" id="SSF90123">
    <property type="entry name" value="ABC transporter transmembrane region"/>
    <property type="match status" value="2"/>
</dbReference>
<dbReference type="InterPro" id="IPR003439">
    <property type="entry name" value="ABC_transporter-like_ATP-bd"/>
</dbReference>
<feature type="domain" description="ABC transmembrane type-1" evidence="14">
    <location>
        <begin position="750"/>
        <end position="1037"/>
    </location>
</feature>
<feature type="transmembrane region" description="Helical" evidence="12">
    <location>
        <begin position="138"/>
        <end position="158"/>
    </location>
</feature>
<sequence length="1315" mass="143153">MGQLVAEETAERGELQDAQAEEDLKQHEAGGDYDDGEMVLQQKRLSRAAAAAKKKKDQLMKKLQKKEKRKTVPYYTLYKYADWIDAVLMLVGSLAAVGNGLILPAMFLIQTKVFNALGTLESQPNQLYSRISKSALDFVYIAIVGWFANYLEASCWMLTGERQSSRIRARYLRAILRQNVGYFDNESSSTSEVVNSVSADTMVVQEAISEKVGNFIQNMSLFVAGYLLGFLMVWRMALVGLPFLPLLLVPGGFYSRAISSLALRMRSAYNKAGMIAEQSISSVRTVYSFVGEDTTVKAYSDALNDTVELGIKQGLAKGLAVGAIGINFAIWALLSWYGSEQILKGYANGAHVLITGVAVLIGGIALGNALPHFKSFSEGRAAAYSIFELINLVPPIDADDTSGRTLDKVEGNLELRNIDFAYPSRTEAPIFQNFSLQIPAGKTVALVGSSGSGKSTVIALLERFYDPLAGEVLIDSVNIKEFQLKWLRRQIGLVSQEPALFATTIKENILYGKDGATADEVVDAAKSANAYNFIMQLPQGFDTQVGERGVQMSGGQKQRIAIARAMLKKPPVLLLDEATSALDAESEKVVQQALDRAAVGRTTVVVAHRLSTIRTADIIAVVQSGKVLEMGSHDELLARGETGAYAALIQLQKAQEEEEENPKAAVSDHGIDVVKSDGQFVSRSSSHHSKHSLKAIRLSFTKNLQGRNSNGLKDSNALTSKTEQGLEGKPDLPSFRRLIALNKPEWKQGLLGLIGAIGFGFVQPTYAYILADMLGAFYSDTPHELRQHIKIYVAIFMILAVAAFTVNILQHYNFAALGEYLTKRIRVNMLANILRNEVGWFDRDENSSGAICARLASDANMVRALVGDRISLVVQVMGAMTVSFVVALIVLWKLALVVIAIQPLILFCYYMKKKLLTSIAVASTQAQQDAAQVASEAVAQHRTVTAFSAQDKVLGLFERKLENSKKEMVWRSQVAGAGLGAATFCLYAAWGLDFWYGGLLASKGEANLSQVTKVFFVLVSSGRILAEAGTLTPDIAKGTAAIASVFDILDRLTQINANDPKAKKVEKVQGYIELQDVQFAYPSRPDIMVFKNFNLKVSAGTTVAMVGQSGSGKSTIIGLIERFYDPLQGSVMIDGRNIRNLHLQSLRQHIGLVSQEPTLFAGTIRDNIVYGKKDATEAEIIEAARAANAHNFISALPNGYQTFSGERGVQLSGGQKQRIAIARAVLKNPAILLLDEATSALDMASERLVQDALDRIMVGRTTVVVAHRLSTIQGADKIAVLQDGTILEQGRHDELLAKGEGGAYYALICLQMQTK</sequence>
<keyword evidence="8 12" id="KW-0472">Membrane</keyword>
<dbReference type="Gene3D" id="1.20.1560.10">
    <property type="entry name" value="ABC transporter type 1, transmembrane domain"/>
    <property type="match status" value="1"/>
</dbReference>
<evidence type="ECO:0000256" key="6">
    <source>
        <dbReference type="ARBA" id="ARBA00022840"/>
    </source>
</evidence>
<evidence type="ECO:0000313" key="15">
    <source>
        <dbReference type="EMBL" id="CAK9209061.1"/>
    </source>
</evidence>
<dbReference type="InterPro" id="IPR017871">
    <property type="entry name" value="ABC_transporter-like_CS"/>
</dbReference>
<keyword evidence="4" id="KW-0677">Repeat</keyword>
<evidence type="ECO:0000256" key="9">
    <source>
        <dbReference type="ARBA" id="ARBA00023180"/>
    </source>
</evidence>
<keyword evidence="3 12" id="KW-0812">Transmembrane</keyword>
<dbReference type="Proteomes" id="UP001497512">
    <property type="component" value="Chromosome 17"/>
</dbReference>
<gene>
    <name evidence="15" type="ORF">CSSPTR1EN2_LOCUS9495</name>
</gene>
<keyword evidence="9" id="KW-0325">Glycoprotein</keyword>
<dbReference type="EMBL" id="OZ019909">
    <property type="protein sequence ID" value="CAK9209061.1"/>
    <property type="molecule type" value="Genomic_DNA"/>
</dbReference>
<dbReference type="PROSITE" id="PS50893">
    <property type="entry name" value="ABC_TRANSPORTER_2"/>
    <property type="match status" value="2"/>
</dbReference>
<protein>
    <submittedName>
        <fullName evidence="15">Uncharacterized protein</fullName>
    </submittedName>
</protein>
<evidence type="ECO:0000256" key="5">
    <source>
        <dbReference type="ARBA" id="ARBA00022741"/>
    </source>
</evidence>
<feature type="transmembrane region" description="Helical" evidence="12">
    <location>
        <begin position="789"/>
        <end position="809"/>
    </location>
</feature>
<feature type="transmembrane region" description="Helical" evidence="12">
    <location>
        <begin position="894"/>
        <end position="911"/>
    </location>
</feature>
<feature type="region of interest" description="Disordered" evidence="11">
    <location>
        <begin position="707"/>
        <end position="728"/>
    </location>
</feature>
<evidence type="ECO:0000259" key="13">
    <source>
        <dbReference type="PROSITE" id="PS50893"/>
    </source>
</evidence>
<dbReference type="CDD" id="cd18578">
    <property type="entry name" value="ABC_6TM_Pgp_ABCB1_D2_like"/>
    <property type="match status" value="1"/>
</dbReference>
<dbReference type="CDD" id="cd03249">
    <property type="entry name" value="ABC_MTABC3_MDL1_MDL2"/>
    <property type="match status" value="2"/>
</dbReference>
<keyword evidence="10" id="KW-0175">Coiled coil</keyword>
<dbReference type="PANTHER" id="PTHR45136">
    <property type="entry name" value="ABC TRANSPORTER DOMAIN-CONTAINING PROTEIN"/>
    <property type="match status" value="1"/>
</dbReference>
<dbReference type="InterPro" id="IPR027417">
    <property type="entry name" value="P-loop_NTPase"/>
</dbReference>